<dbReference type="GO" id="GO:0006260">
    <property type="term" value="P:DNA replication"/>
    <property type="evidence" value="ECO:0007669"/>
    <property type="project" value="UniProtKB-KW"/>
</dbReference>
<keyword evidence="5" id="KW-0235">DNA replication</keyword>
<dbReference type="PANTHER" id="PTHR33568:SF3">
    <property type="entry name" value="DNA-DIRECTED DNA POLYMERASE"/>
    <property type="match status" value="1"/>
</dbReference>
<evidence type="ECO:0000256" key="4">
    <source>
        <dbReference type="ARBA" id="ARBA00022695"/>
    </source>
</evidence>
<accession>A0A914LZU7</accession>
<dbReference type="WBParaSite" id="Minc3s00996g19694">
    <property type="protein sequence ID" value="Minc3s00996g19694"/>
    <property type="gene ID" value="Minc3s00996g19694"/>
</dbReference>
<keyword evidence="11" id="KW-1185">Reference proteome</keyword>
<dbReference type="GO" id="GO:0042575">
    <property type="term" value="C:DNA polymerase complex"/>
    <property type="evidence" value="ECO:0007669"/>
    <property type="project" value="UniProtKB-ARBA"/>
</dbReference>
<dbReference type="GO" id="GO:0003887">
    <property type="term" value="F:DNA-directed DNA polymerase activity"/>
    <property type="evidence" value="ECO:0007669"/>
    <property type="project" value="UniProtKB-KW"/>
</dbReference>
<evidence type="ECO:0000256" key="2">
    <source>
        <dbReference type="ARBA" id="ARBA00012417"/>
    </source>
</evidence>
<keyword evidence="4" id="KW-0548">Nucleotidyltransferase</keyword>
<dbReference type="Proteomes" id="UP000887563">
    <property type="component" value="Unplaced"/>
</dbReference>
<dbReference type="EC" id="2.7.7.7" evidence="2"/>
<evidence type="ECO:0000256" key="6">
    <source>
        <dbReference type="ARBA" id="ARBA00022932"/>
    </source>
</evidence>
<feature type="compositionally biased region" description="Low complexity" evidence="9">
    <location>
        <begin position="35"/>
        <end position="48"/>
    </location>
</feature>
<dbReference type="PANTHER" id="PTHR33568">
    <property type="entry name" value="DNA POLYMERASE"/>
    <property type="match status" value="1"/>
</dbReference>
<dbReference type="InterPro" id="IPR043502">
    <property type="entry name" value="DNA/RNA_pol_sf"/>
</dbReference>
<dbReference type="Gene3D" id="3.40.960.10">
    <property type="entry name" value="VSR Endonuclease"/>
    <property type="match status" value="1"/>
</dbReference>
<keyword evidence="7" id="KW-0238">DNA-binding</keyword>
<keyword evidence="6" id="KW-0239">DNA-directed DNA polymerase</keyword>
<name>A0A914LZU7_MELIC</name>
<dbReference type="Pfam" id="PF03175">
    <property type="entry name" value="DNA_pol_B_2"/>
    <property type="match status" value="2"/>
</dbReference>
<comment type="catalytic activity">
    <reaction evidence="8">
        <text>DNA(n) + a 2'-deoxyribonucleoside 5'-triphosphate = DNA(n+1) + diphosphate</text>
        <dbReference type="Rhea" id="RHEA:22508"/>
        <dbReference type="Rhea" id="RHEA-COMP:17339"/>
        <dbReference type="Rhea" id="RHEA-COMP:17340"/>
        <dbReference type="ChEBI" id="CHEBI:33019"/>
        <dbReference type="ChEBI" id="CHEBI:61560"/>
        <dbReference type="ChEBI" id="CHEBI:173112"/>
        <dbReference type="EC" id="2.7.7.7"/>
    </reaction>
</comment>
<evidence type="ECO:0000256" key="1">
    <source>
        <dbReference type="ARBA" id="ARBA00005755"/>
    </source>
</evidence>
<protein>
    <recommendedName>
        <fullName evidence="2">DNA-directed DNA polymerase</fullName>
        <ecNumber evidence="2">2.7.7.7</ecNumber>
    </recommendedName>
</protein>
<dbReference type="InterPro" id="IPR036397">
    <property type="entry name" value="RNaseH_sf"/>
</dbReference>
<dbReference type="Gene3D" id="3.30.420.10">
    <property type="entry name" value="Ribonuclease H-like superfamily/Ribonuclease H"/>
    <property type="match status" value="1"/>
</dbReference>
<evidence type="ECO:0000256" key="5">
    <source>
        <dbReference type="ARBA" id="ARBA00022705"/>
    </source>
</evidence>
<evidence type="ECO:0000313" key="11">
    <source>
        <dbReference type="Proteomes" id="UP000887563"/>
    </source>
</evidence>
<evidence type="ECO:0000256" key="8">
    <source>
        <dbReference type="ARBA" id="ARBA00049244"/>
    </source>
</evidence>
<reference evidence="12" key="1">
    <citation type="submission" date="2022-11" db="UniProtKB">
        <authorList>
            <consortium name="WormBaseParasite"/>
        </authorList>
    </citation>
    <scope>IDENTIFICATION</scope>
</reference>
<dbReference type="Gene3D" id="3.90.1600.10">
    <property type="entry name" value="Palm domain of DNA polymerase"/>
    <property type="match status" value="1"/>
</dbReference>
<dbReference type="SUPFAM" id="SSF53098">
    <property type="entry name" value="Ribonuclease H-like"/>
    <property type="match status" value="1"/>
</dbReference>
<feature type="domain" description="DNA-directed DNA polymerase family B mitochondria/virus" evidence="10">
    <location>
        <begin position="891"/>
        <end position="1071"/>
    </location>
</feature>
<evidence type="ECO:0000256" key="3">
    <source>
        <dbReference type="ARBA" id="ARBA00022679"/>
    </source>
</evidence>
<evidence type="ECO:0000256" key="9">
    <source>
        <dbReference type="SAM" id="MobiDB-lite"/>
    </source>
</evidence>
<dbReference type="InterPro" id="IPR023211">
    <property type="entry name" value="DNA_pol_palm_dom_sf"/>
</dbReference>
<organism evidence="11 12">
    <name type="scientific">Meloidogyne incognita</name>
    <name type="common">Southern root-knot nematode worm</name>
    <name type="synonym">Oxyuris incognita</name>
    <dbReference type="NCBI Taxonomy" id="6306"/>
    <lineage>
        <taxon>Eukaryota</taxon>
        <taxon>Metazoa</taxon>
        <taxon>Ecdysozoa</taxon>
        <taxon>Nematoda</taxon>
        <taxon>Chromadorea</taxon>
        <taxon>Rhabditida</taxon>
        <taxon>Tylenchina</taxon>
        <taxon>Tylenchomorpha</taxon>
        <taxon>Tylenchoidea</taxon>
        <taxon>Meloidogynidae</taxon>
        <taxon>Meloidogyninae</taxon>
        <taxon>Meloidogyne</taxon>
        <taxon>Meloidogyne incognita group</taxon>
    </lineage>
</organism>
<feature type="region of interest" description="Disordered" evidence="9">
    <location>
        <begin position="35"/>
        <end position="58"/>
    </location>
</feature>
<dbReference type="SUPFAM" id="SSF56672">
    <property type="entry name" value="DNA/RNA polymerases"/>
    <property type="match status" value="1"/>
</dbReference>
<evidence type="ECO:0000256" key="7">
    <source>
        <dbReference type="ARBA" id="ARBA00023125"/>
    </source>
</evidence>
<sequence length="1365" mass="157020">MEDQSPPKRTRFTIESLIGLQSIFSIANLLGLNSSSNSTNPSTSQQQQIGEGTSKKPEDYVQRLETTIDENRKFKFIKSRSKFMIKDLPRDPEGLLSGIFQFFLDEAVEESRKRGMKAEQLGCVVASPLLDHDIWVPVRDINENSVESILNRFLLVAQSFKQKDVTLWGQPFEVIATVVDKSSLSVEHQLPGAGRKMPGVHHQINKKALIKIRNDDSFCLFYSLMATLAHGIYNWHWEKFSRYLRSEHGMLNKFKNDTIDLMENVGAPMDLEFYNAEHWVPQVVDFWNKKYKGQHIIKVFIFGSIGHYEPDYKYGPDNFDTPIILYYMNNHFDGVKWANALFGQPYCLHCEKVYARASTHTTSCKARCIKCSRVGPGFPCRIVAAFNKLCHLCSKIFFNNGCYQHHLQSGFCRISKQCEKCGVVWNVNDNNKKGRNGHVCSEKYCTTCGDYHDPKRGCFIKPLEYKDNKKYRIIAFDFETTQYLPSADTNGKRHEANFICAKVTCPTCISEEKDCQVCGENRIITFSHRSFKGTKVDKMVISPNPLEAFVEWILNDLSQQYDTVAFSHFVGRFDMVLVFKELFLRGYTPEMLKRGNKMYEMKLVSRGKNKGSIFFRDSYNLIPMSLASLVPAFGLQVEDKPFFPHLANNPNNYGKYIFPSKNDYLAEGMMPEKRKIFDQWFEQHQKEPFQLDEALASYCTNDVEILMAGLIAFRKEFIEVSKGMDVLREAMTIASACMKHFRTNHLKAEHIGIVPERGYDNAENQSRIAFKFMEWYAEENHVEIQTAYSVEGEKRIGNYRLDGWVASQQLGIEINGCCWHGCIKCYPDDNIVLPNGKTAGRQRELDKKRLEFIKSQIKVEVYWECEILDMMKKDIEMRQKFNNYIDNGPIDIRSAFFGGRTGPLKLFHQVQPGEKLSYFDVTSLYPFINVTTKYPIGHPTVHVLNESVSWTNSRDNKFELAILKVFVIPPRKIDVPVLPVKFDDRLLFPLCATCARLFPQGSVNEDYTCEHEDRDRGWVSTCTSVELNAALDEGYRVTKIFRVLEYTASDSRLFRPYIAEFMAQKIHASGFDDSIKGNFEAEEKFIRECAEMFDINIERGKMVMNKGKRTQAKLCLNNLWGRFALRNFGLSQCTVTDRPSTLRKMLDDSTKEVSGVDELTPLVVLISHLTKKDFVEEHECSNVVISLWTTACARIHLLKAMQKVVRTPGCTLLYTDTDSLIFVHPEETCPLQLGPHLGQFTNEYPRHDILEYCSGGAKQYGLKLQKKDDPDADLDYVLKVRGMTLNWDVINKQGLRYETFKEKVLSFVNDGYCDPINIVYPHFLKPSVKKGSVFTQPLQKKYRPFVGKGVIRPSDQKVLDFGFKL</sequence>
<dbReference type="GO" id="GO:0000166">
    <property type="term" value="F:nucleotide binding"/>
    <property type="evidence" value="ECO:0007669"/>
    <property type="project" value="InterPro"/>
</dbReference>
<dbReference type="GO" id="GO:0003677">
    <property type="term" value="F:DNA binding"/>
    <property type="evidence" value="ECO:0007669"/>
    <property type="project" value="UniProtKB-KW"/>
</dbReference>
<evidence type="ECO:0000259" key="10">
    <source>
        <dbReference type="Pfam" id="PF03175"/>
    </source>
</evidence>
<proteinExistence type="inferred from homology"/>
<comment type="similarity">
    <text evidence="1">Belongs to the DNA polymerase type-B family.</text>
</comment>
<keyword evidence="3" id="KW-0808">Transferase</keyword>
<feature type="domain" description="DNA-directed DNA polymerase family B mitochondria/virus" evidence="10">
    <location>
        <begin position="564"/>
        <end position="756"/>
    </location>
</feature>
<dbReference type="InterPro" id="IPR004868">
    <property type="entry name" value="DNA-dir_DNA_pol_B_mt/vir"/>
</dbReference>
<evidence type="ECO:0000313" key="12">
    <source>
        <dbReference type="WBParaSite" id="Minc3s00996g19694"/>
    </source>
</evidence>
<dbReference type="InterPro" id="IPR012337">
    <property type="entry name" value="RNaseH-like_sf"/>
</dbReference>